<evidence type="ECO:0000256" key="11">
    <source>
        <dbReference type="NCBIfam" id="TIGR00928"/>
    </source>
</evidence>
<comment type="catalytic activity">
    <reaction evidence="10">
        <text>N(6)-(1,2-dicarboxyethyl)-AMP = fumarate + AMP</text>
        <dbReference type="Rhea" id="RHEA:16853"/>
        <dbReference type="ChEBI" id="CHEBI:29806"/>
        <dbReference type="ChEBI" id="CHEBI:57567"/>
        <dbReference type="ChEBI" id="CHEBI:456215"/>
        <dbReference type="EC" id="4.3.2.2"/>
    </reaction>
    <physiologicalReaction direction="left-to-right" evidence="10">
        <dbReference type="Rhea" id="RHEA:16854"/>
    </physiologicalReaction>
</comment>
<evidence type="ECO:0000256" key="3">
    <source>
        <dbReference type="ARBA" id="ARBA00008273"/>
    </source>
</evidence>
<sequence length="432" mass="48285">MIARYTRPQMASIWSEENKYRNWLRVELAATDTLVRAGMVPAEAATALHERASFTVERIHEIEAETRHDVLAFTQAVAESVGPEARWLHYGLTSTDVVDTAQALALTQASEIIRAGILRMREVLRKRAVEFQHTPTIGRTHGVHAEPTTFGMKLLLWYSEMGRNLKRFDAAAEDLRVGKISGAVGAFGKLKPEHEEDIVRSLGLKHAEISTQVLQRDRHAAYITTLAVLCSTLDKIATEIRHLQRTEVREAEEFFSAGQKGSSAMPHKRNPITCENISGLARVVRGNAQVALENVALWHERDISHSSAERVILPDTTIIADYLLDKAATLIEKLLVYPARMLKNLESTGGLIYSGQLLIDLAAAGMTREDAYRLVQSHAMNAWQNELNYRELIMADPEINKHLSPEKLAAAFDVNRQLSNIDTVFARVLAEN</sequence>
<evidence type="ECO:0000256" key="1">
    <source>
        <dbReference type="ARBA" id="ARBA00004706"/>
    </source>
</evidence>
<comment type="catalytic activity">
    <reaction evidence="8">
        <text>(2S)-2-[5-amino-1-(5-phospho-beta-D-ribosyl)imidazole-4-carboxamido]succinate = 5-amino-1-(5-phospho-beta-D-ribosyl)imidazole-4-carboxamide + fumarate</text>
        <dbReference type="Rhea" id="RHEA:23920"/>
        <dbReference type="ChEBI" id="CHEBI:29806"/>
        <dbReference type="ChEBI" id="CHEBI:58443"/>
        <dbReference type="ChEBI" id="CHEBI:58475"/>
        <dbReference type="EC" id="4.3.2.2"/>
    </reaction>
    <physiologicalReaction direction="left-to-right" evidence="8">
        <dbReference type="Rhea" id="RHEA:23921"/>
    </physiologicalReaction>
</comment>
<dbReference type="PANTHER" id="PTHR43172">
    <property type="entry name" value="ADENYLOSUCCINATE LYASE"/>
    <property type="match status" value="1"/>
</dbReference>
<dbReference type="EMBL" id="JACHIO010000012">
    <property type="protein sequence ID" value="MBB5064646.1"/>
    <property type="molecule type" value="Genomic_DNA"/>
</dbReference>
<dbReference type="UniPathway" id="UPA00075">
    <property type="reaction ID" value="UER00336"/>
</dbReference>
<dbReference type="PRINTS" id="PR00145">
    <property type="entry name" value="ARGSUCLYASE"/>
</dbReference>
<comment type="caution">
    <text evidence="14">The sequence shown here is derived from an EMBL/GenBank/DDBJ whole genome shotgun (WGS) entry which is preliminary data.</text>
</comment>
<dbReference type="InterPro" id="IPR020557">
    <property type="entry name" value="Fumarate_lyase_CS"/>
</dbReference>
<evidence type="ECO:0000256" key="6">
    <source>
        <dbReference type="ARBA" id="ARBA00022755"/>
    </source>
</evidence>
<dbReference type="InterPro" id="IPR008948">
    <property type="entry name" value="L-Aspartase-like"/>
</dbReference>
<feature type="domain" description="Adenylosuccinate lyase C-terminal" evidence="13">
    <location>
        <begin position="349"/>
        <end position="429"/>
    </location>
</feature>
<dbReference type="GO" id="GO:0070626">
    <property type="term" value="F:(S)-2-(5-amino-1-(5-phospho-D-ribosyl)imidazole-4-carboxamido) succinate lyase (fumarate-forming) activity"/>
    <property type="evidence" value="ECO:0007669"/>
    <property type="project" value="TreeGrafter"/>
</dbReference>
<dbReference type="FunFam" id="1.20.200.10:FF:000008">
    <property type="entry name" value="Adenylosuccinate lyase"/>
    <property type="match status" value="1"/>
</dbReference>
<organism evidence="14 15">
    <name type="scientific">Granulicella mallensis</name>
    <dbReference type="NCBI Taxonomy" id="940614"/>
    <lineage>
        <taxon>Bacteria</taxon>
        <taxon>Pseudomonadati</taxon>
        <taxon>Acidobacteriota</taxon>
        <taxon>Terriglobia</taxon>
        <taxon>Terriglobales</taxon>
        <taxon>Acidobacteriaceae</taxon>
        <taxon>Granulicella</taxon>
    </lineage>
</organism>
<dbReference type="AlphaFoldDB" id="A0A7W7ZSV4"/>
<dbReference type="PROSITE" id="PS00163">
    <property type="entry name" value="FUMARATE_LYASES"/>
    <property type="match status" value="1"/>
</dbReference>
<dbReference type="InterPro" id="IPR022761">
    <property type="entry name" value="Fumarate_lyase_N"/>
</dbReference>
<evidence type="ECO:0000256" key="2">
    <source>
        <dbReference type="ARBA" id="ARBA00004734"/>
    </source>
</evidence>
<evidence type="ECO:0000259" key="13">
    <source>
        <dbReference type="SMART" id="SM00998"/>
    </source>
</evidence>
<dbReference type="InterPro" id="IPR024083">
    <property type="entry name" value="Fumarase/histidase_N"/>
</dbReference>
<evidence type="ECO:0000256" key="8">
    <source>
        <dbReference type="ARBA" id="ARBA00024477"/>
    </source>
</evidence>
<accession>A0A7W7ZSV4</accession>
<dbReference type="GO" id="GO:0006189">
    <property type="term" value="P:'de novo' IMP biosynthetic process"/>
    <property type="evidence" value="ECO:0007669"/>
    <property type="project" value="UniProtKB-UniPathway"/>
</dbReference>
<dbReference type="GO" id="GO:0044208">
    <property type="term" value="P:'de novo' AMP biosynthetic process"/>
    <property type="evidence" value="ECO:0007669"/>
    <property type="project" value="UniProtKB-UniPathway"/>
</dbReference>
<gene>
    <name evidence="14" type="ORF">HDF15_003006</name>
</gene>
<evidence type="ECO:0000256" key="10">
    <source>
        <dbReference type="ARBA" id="ARBA00049115"/>
    </source>
</evidence>
<evidence type="ECO:0000313" key="15">
    <source>
        <dbReference type="Proteomes" id="UP000584867"/>
    </source>
</evidence>
<evidence type="ECO:0000256" key="9">
    <source>
        <dbReference type="ARBA" id="ARBA00030717"/>
    </source>
</evidence>
<evidence type="ECO:0000256" key="4">
    <source>
        <dbReference type="ARBA" id="ARBA00012339"/>
    </source>
</evidence>
<comment type="similarity">
    <text evidence="3 12">Belongs to the lyase 1 family. Adenylosuccinate lyase subfamily.</text>
</comment>
<dbReference type="InterPro" id="IPR000362">
    <property type="entry name" value="Fumarate_lyase_fam"/>
</dbReference>
<name>A0A7W7ZSV4_9BACT</name>
<dbReference type="Pfam" id="PF10397">
    <property type="entry name" value="ADSL_C"/>
    <property type="match status" value="1"/>
</dbReference>
<keyword evidence="7 12" id="KW-0456">Lyase</keyword>
<dbReference type="SUPFAM" id="SSF48557">
    <property type="entry name" value="L-aspartase-like"/>
    <property type="match status" value="1"/>
</dbReference>
<keyword evidence="6 12" id="KW-0658">Purine biosynthesis</keyword>
<dbReference type="Gene3D" id="1.10.40.30">
    <property type="entry name" value="Fumarase/aspartase (C-terminal domain)"/>
    <property type="match status" value="1"/>
</dbReference>
<dbReference type="PRINTS" id="PR00149">
    <property type="entry name" value="FUMRATELYASE"/>
</dbReference>
<dbReference type="RefSeq" id="WP_184256714.1">
    <property type="nucleotide sequence ID" value="NZ_JACHIO010000012.1"/>
</dbReference>
<evidence type="ECO:0000256" key="5">
    <source>
        <dbReference type="ARBA" id="ARBA00017058"/>
    </source>
</evidence>
<dbReference type="UniPathway" id="UPA00074">
    <property type="reaction ID" value="UER00132"/>
</dbReference>
<dbReference type="PANTHER" id="PTHR43172:SF1">
    <property type="entry name" value="ADENYLOSUCCINATE LYASE"/>
    <property type="match status" value="1"/>
</dbReference>
<dbReference type="Pfam" id="PF00206">
    <property type="entry name" value="Lyase_1"/>
    <property type="match status" value="1"/>
</dbReference>
<dbReference type="GO" id="GO:0005829">
    <property type="term" value="C:cytosol"/>
    <property type="evidence" value="ECO:0007669"/>
    <property type="project" value="TreeGrafter"/>
</dbReference>
<reference evidence="14 15" key="1">
    <citation type="submission" date="2020-08" db="EMBL/GenBank/DDBJ databases">
        <title>Genomic Encyclopedia of Type Strains, Phase IV (KMG-V): Genome sequencing to study the core and pangenomes of soil and plant-associated prokaryotes.</title>
        <authorList>
            <person name="Whitman W."/>
        </authorList>
    </citation>
    <scope>NUCLEOTIDE SEQUENCE [LARGE SCALE GENOMIC DNA]</scope>
    <source>
        <strain evidence="14 15">X5P3</strain>
    </source>
</reference>
<comment type="pathway">
    <text evidence="1 12">Purine metabolism; IMP biosynthesis via de novo pathway; 5-amino-1-(5-phospho-D-ribosyl)imidazole-4-carboxamide from 5-amino-1-(5-phospho-D-ribosyl)imidazole-4-carboxylate: step 2/2.</text>
</comment>
<dbReference type="Gene3D" id="1.20.200.10">
    <property type="entry name" value="Fumarase/aspartase (Central domain)"/>
    <property type="match status" value="1"/>
</dbReference>
<comment type="pathway">
    <text evidence="2 12">Purine metabolism; AMP biosynthesis via de novo pathway; AMP from IMP: step 2/2.</text>
</comment>
<dbReference type="InterPro" id="IPR019468">
    <property type="entry name" value="AdenyloSucc_lyase_C"/>
</dbReference>
<dbReference type="InterPro" id="IPR004769">
    <property type="entry name" value="Pur_lyase"/>
</dbReference>
<evidence type="ECO:0000256" key="12">
    <source>
        <dbReference type="RuleBase" id="RU361172"/>
    </source>
</evidence>
<dbReference type="FunFam" id="1.10.40.30:FF:000007">
    <property type="entry name" value="Adenylosuccinate lyase"/>
    <property type="match status" value="1"/>
</dbReference>
<dbReference type="Proteomes" id="UP000584867">
    <property type="component" value="Unassembled WGS sequence"/>
</dbReference>
<dbReference type="NCBIfam" id="TIGR00928">
    <property type="entry name" value="purB"/>
    <property type="match status" value="1"/>
</dbReference>
<proteinExistence type="inferred from homology"/>
<evidence type="ECO:0000256" key="7">
    <source>
        <dbReference type="ARBA" id="ARBA00023239"/>
    </source>
</evidence>
<dbReference type="CDD" id="cd01360">
    <property type="entry name" value="Adenylsuccinate_lyase_1"/>
    <property type="match status" value="1"/>
</dbReference>
<evidence type="ECO:0000313" key="14">
    <source>
        <dbReference type="EMBL" id="MBB5064646.1"/>
    </source>
</evidence>
<dbReference type="Gene3D" id="1.10.275.10">
    <property type="entry name" value="Fumarase/aspartase (N-terminal domain)"/>
    <property type="match status" value="1"/>
</dbReference>
<dbReference type="EC" id="4.3.2.2" evidence="4 11"/>
<dbReference type="SMART" id="SM00998">
    <property type="entry name" value="ADSL_C"/>
    <property type="match status" value="1"/>
</dbReference>
<dbReference type="GO" id="GO:0004018">
    <property type="term" value="F:N6-(1,2-dicarboxyethyl)AMP AMP-lyase (fumarate-forming) activity"/>
    <property type="evidence" value="ECO:0007669"/>
    <property type="project" value="UniProtKB-UniRule"/>
</dbReference>
<protein>
    <recommendedName>
        <fullName evidence="5 11">Adenylosuccinate lyase</fullName>
        <shortName evidence="12">ASL</shortName>
        <ecNumber evidence="4 11">4.3.2.2</ecNumber>
    </recommendedName>
    <alternativeName>
        <fullName evidence="9 12">Adenylosuccinase</fullName>
    </alternativeName>
</protein>